<reference evidence="2" key="2">
    <citation type="submission" date="2020-09" db="EMBL/GenBank/DDBJ databases">
        <authorList>
            <person name="Sun Q."/>
            <person name="Ohkuma M."/>
        </authorList>
    </citation>
    <scope>NUCLEOTIDE SEQUENCE</scope>
    <source>
        <strain evidence="2">JCM 4234</strain>
    </source>
</reference>
<dbReference type="NCBIfam" id="NF040566">
    <property type="entry name" value="SCO2522_fam"/>
    <property type="match status" value="1"/>
</dbReference>
<feature type="compositionally biased region" description="Low complexity" evidence="1">
    <location>
        <begin position="8"/>
        <end position="20"/>
    </location>
</feature>
<evidence type="ECO:0000313" key="2">
    <source>
        <dbReference type="EMBL" id="GGS19188.1"/>
    </source>
</evidence>
<reference evidence="2" key="1">
    <citation type="journal article" date="2014" name="Int. J. Syst. Evol. Microbiol.">
        <title>Complete genome sequence of Corynebacterium casei LMG S-19264T (=DSM 44701T), isolated from a smear-ripened cheese.</title>
        <authorList>
            <consortium name="US DOE Joint Genome Institute (JGI-PGF)"/>
            <person name="Walter F."/>
            <person name="Albersmeier A."/>
            <person name="Kalinowski J."/>
            <person name="Ruckert C."/>
        </authorList>
    </citation>
    <scope>NUCLEOTIDE SEQUENCE</scope>
    <source>
        <strain evidence="2">JCM 4234</strain>
    </source>
</reference>
<name>A0A918G5W3_STRGD</name>
<evidence type="ECO:0000313" key="3">
    <source>
        <dbReference type="Proteomes" id="UP000653493"/>
    </source>
</evidence>
<sequence>MTGAESVTGAGAEPGTAGALSGSGTGSGAVFRETTADPRTQAVPLSHLSLELGHLYMEDFEAGPQRLREHFARVRPWADAARAAATVPGGRRPRVSTCFLIDDYFARFSSPAELVPLIVEEAGRAGLIVDYLARESGCAVTGKVPVAEAVAGRIVESPPPGSYGLRPPARQTGWLANGERSPVARAPQAMKRAVPWEPPKETAARRHSVFLDVELWSDDADGHRLWSCPFLAAVWQLARLGLLRNEGEAVFVAEQPDPGAFPEDWDELPSLVRLNPRADPFAAYRTASVLPSRFLPVEHAVRVVLDQLDVDHGALRQVAERSAREHAAVPDSVADRVSYVFYAGP</sequence>
<accession>A0A918G5W3</accession>
<proteinExistence type="predicted"/>
<dbReference type="AlphaFoldDB" id="A0A918G5W3"/>
<gene>
    <name evidence="2" type="ORF">GCM10010238_04180</name>
</gene>
<organism evidence="2 3">
    <name type="scientific">Streptomyces griseoviridis</name>
    <dbReference type="NCBI Taxonomy" id="45398"/>
    <lineage>
        <taxon>Bacteria</taxon>
        <taxon>Bacillati</taxon>
        <taxon>Actinomycetota</taxon>
        <taxon>Actinomycetes</taxon>
        <taxon>Kitasatosporales</taxon>
        <taxon>Streptomycetaceae</taxon>
        <taxon>Streptomyces</taxon>
    </lineage>
</organism>
<feature type="region of interest" description="Disordered" evidence="1">
    <location>
        <begin position="1"/>
        <end position="31"/>
    </location>
</feature>
<comment type="caution">
    <text evidence="2">The sequence shown here is derived from an EMBL/GenBank/DDBJ whole genome shotgun (WGS) entry which is preliminary data.</text>
</comment>
<dbReference type="InterPro" id="IPR049747">
    <property type="entry name" value="SCO2522-like"/>
</dbReference>
<evidence type="ECO:0000256" key="1">
    <source>
        <dbReference type="SAM" id="MobiDB-lite"/>
    </source>
</evidence>
<protein>
    <submittedName>
        <fullName evidence="2">Uncharacterized protein</fullName>
    </submittedName>
</protein>
<dbReference type="Proteomes" id="UP000653493">
    <property type="component" value="Unassembled WGS sequence"/>
</dbReference>
<keyword evidence="3" id="KW-1185">Reference proteome</keyword>
<dbReference type="EMBL" id="BMSL01000001">
    <property type="protein sequence ID" value="GGS19188.1"/>
    <property type="molecule type" value="Genomic_DNA"/>
</dbReference>